<accession>A0A2B7YHV9</accession>
<reference evidence="2 3" key="1">
    <citation type="submission" date="2017-06" db="EMBL/GenBank/DDBJ databases">
        <title>Genome sequencing of Fusobacterium nucleatum subsp. polymorphum KCOM 1232 (=ChDC F37).</title>
        <authorList>
            <person name="Kook J.-K."/>
            <person name="Park S.-N."/>
            <person name="Lim Y.K."/>
            <person name="Roh H."/>
        </authorList>
    </citation>
    <scope>NUCLEOTIDE SEQUENCE [LARGE SCALE GENOMIC DNA]</scope>
    <source>
        <strain evidence="3">KCOM 1232 ( ChDC F37)</strain>
    </source>
</reference>
<name>A0A2B7YHV9_FUSNP</name>
<dbReference type="Pfam" id="PF02195">
    <property type="entry name" value="ParB_N"/>
    <property type="match status" value="1"/>
</dbReference>
<feature type="domain" description="ParB-like N-terminal" evidence="1">
    <location>
        <begin position="7"/>
        <end position="93"/>
    </location>
</feature>
<dbReference type="GO" id="GO:0005694">
    <property type="term" value="C:chromosome"/>
    <property type="evidence" value="ECO:0007669"/>
    <property type="project" value="TreeGrafter"/>
</dbReference>
<evidence type="ECO:0000313" key="2">
    <source>
        <dbReference type="EMBL" id="PGH20613.1"/>
    </source>
</evidence>
<dbReference type="AlphaFoldDB" id="A0A2B7YHV9"/>
<sequence length="164" mass="18999">MKELKIINKNIEEIKEYENNAKEHPDWQIEQIANSIQEFGFNDPIAINADNQVIEGHGRLLAAKQLGLTEIPCIVLDGLTEVQERAYIIAHNKTTMNTDFDLDRLQYELNALKVENFDLSLTGFSEYETKNLLQETEEIDFNEYVTDEEKKPKEKRCPHCGELL</sequence>
<dbReference type="PANTHER" id="PTHR33375:SF1">
    <property type="entry name" value="CHROMOSOME-PARTITIONING PROTEIN PARB-RELATED"/>
    <property type="match status" value="1"/>
</dbReference>
<protein>
    <submittedName>
        <fullName evidence="2">Chromosome partitioning protein ParB</fullName>
    </submittedName>
</protein>
<evidence type="ECO:0000259" key="1">
    <source>
        <dbReference type="SMART" id="SM00470"/>
    </source>
</evidence>
<dbReference type="PANTHER" id="PTHR33375">
    <property type="entry name" value="CHROMOSOME-PARTITIONING PROTEIN PARB-RELATED"/>
    <property type="match status" value="1"/>
</dbReference>
<gene>
    <name evidence="2" type="ORF">RN96_10585</name>
</gene>
<proteinExistence type="predicted"/>
<evidence type="ECO:0000313" key="3">
    <source>
        <dbReference type="Proteomes" id="UP000222862"/>
    </source>
</evidence>
<comment type="caution">
    <text evidence="2">The sequence shown here is derived from an EMBL/GenBank/DDBJ whole genome shotgun (WGS) entry which is preliminary data.</text>
</comment>
<dbReference type="InterPro" id="IPR036086">
    <property type="entry name" value="ParB/Sulfiredoxin_sf"/>
</dbReference>
<dbReference type="Proteomes" id="UP000222862">
    <property type="component" value="Unassembled WGS sequence"/>
</dbReference>
<dbReference type="RefSeq" id="WP_098703384.1">
    <property type="nucleotide sequence ID" value="NZ_NJGI01000005.1"/>
</dbReference>
<dbReference type="Gene3D" id="3.90.1530.10">
    <property type="entry name" value="Conserved hypothetical protein from pyrococcus furiosus pfu- 392566-001, ParB domain"/>
    <property type="match status" value="1"/>
</dbReference>
<dbReference type="InterPro" id="IPR050336">
    <property type="entry name" value="Chromosome_partition/occlusion"/>
</dbReference>
<organism evidence="2 3">
    <name type="scientific">Fusobacterium nucleatum subsp. polymorphum</name>
    <name type="common">Fusobacterium polymorphum</name>
    <dbReference type="NCBI Taxonomy" id="76857"/>
    <lineage>
        <taxon>Bacteria</taxon>
        <taxon>Fusobacteriati</taxon>
        <taxon>Fusobacteriota</taxon>
        <taxon>Fusobacteriia</taxon>
        <taxon>Fusobacteriales</taxon>
        <taxon>Fusobacteriaceae</taxon>
        <taxon>Fusobacterium</taxon>
    </lineage>
</organism>
<dbReference type="GO" id="GO:0007059">
    <property type="term" value="P:chromosome segregation"/>
    <property type="evidence" value="ECO:0007669"/>
    <property type="project" value="TreeGrafter"/>
</dbReference>
<dbReference type="SUPFAM" id="SSF110849">
    <property type="entry name" value="ParB/Sulfiredoxin"/>
    <property type="match status" value="1"/>
</dbReference>
<dbReference type="SMART" id="SM00470">
    <property type="entry name" value="ParB"/>
    <property type="match status" value="1"/>
</dbReference>
<dbReference type="InterPro" id="IPR003115">
    <property type="entry name" value="ParB_N"/>
</dbReference>
<dbReference type="EMBL" id="NJGI01000005">
    <property type="protein sequence ID" value="PGH20613.1"/>
    <property type="molecule type" value="Genomic_DNA"/>
</dbReference>
<dbReference type="CDD" id="cd16403">
    <property type="entry name" value="ParB_N_like_MT"/>
    <property type="match status" value="1"/>
</dbReference>